<dbReference type="EC" id="4.1.1.37" evidence="5 14"/>
<comment type="similarity">
    <text evidence="3 15">Belongs to the uroporphyrinogen decarboxylase family.</text>
</comment>
<evidence type="ECO:0000256" key="6">
    <source>
        <dbReference type="ARBA" id="ARBA00014308"/>
    </source>
</evidence>
<evidence type="ECO:0000256" key="9">
    <source>
        <dbReference type="ARBA" id="ARBA00023239"/>
    </source>
</evidence>
<dbReference type="InterPro" id="IPR038071">
    <property type="entry name" value="UROD/MetE-like_sf"/>
</dbReference>
<evidence type="ECO:0000313" key="17">
    <source>
        <dbReference type="EMBL" id="CAD7223350.1"/>
    </source>
</evidence>
<proteinExistence type="inferred from homology"/>
<evidence type="ECO:0000256" key="11">
    <source>
        <dbReference type="ARBA" id="ARBA00045708"/>
    </source>
</evidence>
<accession>A0A7R8W426</accession>
<evidence type="ECO:0000256" key="4">
    <source>
        <dbReference type="ARBA" id="ARBA00011738"/>
    </source>
</evidence>
<dbReference type="PANTHER" id="PTHR21091">
    <property type="entry name" value="METHYLTETRAHYDROFOLATE:HOMOCYSTEINE METHYLTRANSFERASE RELATED"/>
    <property type="match status" value="1"/>
</dbReference>
<name>A0A7R8W426_9CRUS</name>
<comment type="catalytic activity">
    <reaction evidence="12">
        <text>uroporphyrinogen I + 4 H(+) = coproporphyrinogen I + 4 CO2</text>
        <dbReference type="Rhea" id="RHEA:31239"/>
        <dbReference type="ChEBI" id="CHEBI:15378"/>
        <dbReference type="ChEBI" id="CHEBI:16526"/>
        <dbReference type="ChEBI" id="CHEBI:62626"/>
        <dbReference type="ChEBI" id="CHEBI:62631"/>
    </reaction>
    <physiologicalReaction direction="left-to-right" evidence="12">
        <dbReference type="Rhea" id="RHEA:31240"/>
    </physiologicalReaction>
</comment>
<evidence type="ECO:0000256" key="16">
    <source>
        <dbReference type="SAM" id="MobiDB-lite"/>
    </source>
</evidence>
<dbReference type="PROSITE" id="PS00906">
    <property type="entry name" value="UROD_1"/>
    <property type="match status" value="1"/>
</dbReference>
<reference evidence="17" key="1">
    <citation type="submission" date="2020-11" db="EMBL/GenBank/DDBJ databases">
        <authorList>
            <person name="Tran Van P."/>
        </authorList>
    </citation>
    <scope>NUCLEOTIDE SEQUENCE</scope>
</reference>
<evidence type="ECO:0000256" key="13">
    <source>
        <dbReference type="ARBA" id="ARBA00048411"/>
    </source>
</evidence>
<comment type="subcellular location">
    <subcellularLocation>
        <location evidence="1">Cytoplasm</location>
        <location evidence="1">Cytosol</location>
    </subcellularLocation>
</comment>
<evidence type="ECO:0000256" key="10">
    <source>
        <dbReference type="ARBA" id="ARBA00023244"/>
    </source>
</evidence>
<evidence type="ECO:0000256" key="8">
    <source>
        <dbReference type="ARBA" id="ARBA00022793"/>
    </source>
</evidence>
<keyword evidence="8 14" id="KW-0210">Decarboxylase</keyword>
<dbReference type="AlphaFoldDB" id="A0A7R8W426"/>
<comment type="function">
    <text evidence="11">Catalyzes the sequential decarboxylation of the four acetate side chains of uroporphyrinogen to form coproporphyrinogen and participates in the fifth step in the heme biosynthetic pathway. Isomer I or isomer III of uroporphyrinogen may serve as substrate, but only coproporphyrinogen III can ultimately be converted to heme. In vitro also decarboxylates pentacarboxylate porphyrinogen I.</text>
</comment>
<evidence type="ECO:0000256" key="15">
    <source>
        <dbReference type="RuleBase" id="RU004169"/>
    </source>
</evidence>
<feature type="region of interest" description="Disordered" evidence="16">
    <location>
        <begin position="386"/>
        <end position="405"/>
    </location>
</feature>
<dbReference type="PROSITE" id="PS00907">
    <property type="entry name" value="UROD_2"/>
    <property type="match status" value="1"/>
</dbReference>
<dbReference type="GO" id="GO:0006782">
    <property type="term" value="P:protoporphyrinogen IX biosynthetic process"/>
    <property type="evidence" value="ECO:0007669"/>
    <property type="project" value="UniProtKB-UniPathway"/>
</dbReference>
<comment type="catalytic activity">
    <reaction evidence="13">
        <text>uroporphyrinogen III + 4 H(+) = coproporphyrinogen III + 4 CO2</text>
        <dbReference type="Rhea" id="RHEA:19865"/>
        <dbReference type="ChEBI" id="CHEBI:15378"/>
        <dbReference type="ChEBI" id="CHEBI:16526"/>
        <dbReference type="ChEBI" id="CHEBI:57308"/>
        <dbReference type="ChEBI" id="CHEBI:57309"/>
        <dbReference type="EC" id="4.1.1.37"/>
    </reaction>
    <physiologicalReaction direction="left-to-right" evidence="13">
        <dbReference type="Rhea" id="RHEA:19866"/>
    </physiologicalReaction>
</comment>
<evidence type="ECO:0000256" key="12">
    <source>
        <dbReference type="ARBA" id="ARBA00047341"/>
    </source>
</evidence>
<protein>
    <recommendedName>
        <fullName evidence="6 14">Uroporphyrinogen decarboxylase</fullName>
        <ecNumber evidence="5 14">4.1.1.37</ecNumber>
    </recommendedName>
</protein>
<evidence type="ECO:0000256" key="1">
    <source>
        <dbReference type="ARBA" id="ARBA00004514"/>
    </source>
</evidence>
<dbReference type="CDD" id="cd00717">
    <property type="entry name" value="URO-D"/>
    <property type="match status" value="1"/>
</dbReference>
<evidence type="ECO:0000256" key="7">
    <source>
        <dbReference type="ARBA" id="ARBA00022490"/>
    </source>
</evidence>
<dbReference type="SUPFAM" id="SSF51726">
    <property type="entry name" value="UROD/MetE-like"/>
    <property type="match status" value="1"/>
</dbReference>
<dbReference type="InterPro" id="IPR006361">
    <property type="entry name" value="Uroporphyrinogen_deCO2ase_HemE"/>
</dbReference>
<dbReference type="Gene3D" id="3.20.20.210">
    <property type="match status" value="1"/>
</dbReference>
<dbReference type="FunFam" id="3.20.20.210:FF:000008">
    <property type="entry name" value="Uroporphyrinogen decarboxylase"/>
    <property type="match status" value="1"/>
</dbReference>
<evidence type="ECO:0000256" key="3">
    <source>
        <dbReference type="ARBA" id="ARBA00009935"/>
    </source>
</evidence>
<dbReference type="OrthoDB" id="339900at2759"/>
<keyword evidence="9 14" id="KW-0456">Lyase</keyword>
<dbReference type="InterPro" id="IPR000257">
    <property type="entry name" value="Uroporphyrinogen_deCOase"/>
</dbReference>
<keyword evidence="7" id="KW-0963">Cytoplasm</keyword>
<gene>
    <name evidence="17" type="ORF">CTOB1V02_LOCUS1340</name>
</gene>
<dbReference type="GO" id="GO:0004853">
    <property type="term" value="F:uroporphyrinogen decarboxylase activity"/>
    <property type="evidence" value="ECO:0007669"/>
    <property type="project" value="UniProtKB-EC"/>
</dbReference>
<dbReference type="GO" id="GO:0005829">
    <property type="term" value="C:cytosol"/>
    <property type="evidence" value="ECO:0007669"/>
    <property type="project" value="UniProtKB-SubCell"/>
</dbReference>
<evidence type="ECO:0000256" key="14">
    <source>
        <dbReference type="RuleBase" id="RU000554"/>
    </source>
</evidence>
<comment type="pathway">
    <text evidence="2 14">Porphyrin-containing compound metabolism; protoporphyrin-IX biosynthesis; coproporphyrinogen-III from 5-aminolevulinate: step 4/4.</text>
</comment>
<dbReference type="UniPathway" id="UPA00251">
    <property type="reaction ID" value="UER00321"/>
</dbReference>
<comment type="subunit">
    <text evidence="4">Homodimer.</text>
</comment>
<dbReference type="EMBL" id="OB660187">
    <property type="protein sequence ID" value="CAD7223350.1"/>
    <property type="molecule type" value="Genomic_DNA"/>
</dbReference>
<keyword evidence="10 14" id="KW-0627">Porphyrin biosynthesis</keyword>
<sequence>MSQVEEGESRLKNGRMLRACRGQAVDRIPVWIMRQAGRYLPEFRDLRSKHDFFTLCRTPALACEVTLQPLKRFDLDAAIIFSDILIVPQALGMEVEMRAGVGPVFPNPLSTEDELERLEEVCQTSIEQRLDYLFEAIRVTQRELDGLVPLIGFAGAPWTLMSYMIEGGGSKTLAKAKRWLYERPELSERLLRLLTKCVVTCLLGQARAGAQILQVFESHAEFLNAELFRTFCLPYLKEIRSCVQREFPHIPMVLFAKGGHYALQVLSQESGYDVLGVDWTISPETAIKSVFGEGSVGSVKALQGNLDPCALYSNFTRGRCAAYVRFKALLLVFSCDEMHSVAEERYNTRRLKPIPSRSNSKRVAFSVPGDKVSVAAKICSKPVHSSNGMKSAVERKESDQRLRRRAGSVQPVVLDRCGKKRVSLWKTANSNVEKSAQEFNPDFSFSEPTLNSIKKIVEKLDTLRVEANDQEKNIVQCSSVQKEALKQATRSILKFETEAKLFKEVIPSVVDLGAKTQKAVSAKESSWQKKMERVRSKLTLDPRDPEIAPSDFRDLTWHREVDPKLELKRVSISNSAKSSIDTKFNMDSVIQRETFSNTDSDLSDYPSKTYSPAAQTHRYSYPFSLPDWWNPSDEECRRAFENEARLFCLSY</sequence>
<dbReference type="NCBIfam" id="TIGR01464">
    <property type="entry name" value="hemE"/>
    <property type="match status" value="1"/>
</dbReference>
<feature type="compositionally biased region" description="Basic and acidic residues" evidence="16">
    <location>
        <begin position="392"/>
        <end position="401"/>
    </location>
</feature>
<organism evidence="17">
    <name type="scientific">Cyprideis torosa</name>
    <dbReference type="NCBI Taxonomy" id="163714"/>
    <lineage>
        <taxon>Eukaryota</taxon>
        <taxon>Metazoa</taxon>
        <taxon>Ecdysozoa</taxon>
        <taxon>Arthropoda</taxon>
        <taxon>Crustacea</taxon>
        <taxon>Oligostraca</taxon>
        <taxon>Ostracoda</taxon>
        <taxon>Podocopa</taxon>
        <taxon>Podocopida</taxon>
        <taxon>Cytherocopina</taxon>
        <taxon>Cytheroidea</taxon>
        <taxon>Cytherideidae</taxon>
        <taxon>Cyprideis</taxon>
    </lineage>
</organism>
<evidence type="ECO:0000256" key="5">
    <source>
        <dbReference type="ARBA" id="ARBA00012288"/>
    </source>
</evidence>
<dbReference type="PANTHER" id="PTHR21091:SF169">
    <property type="entry name" value="UROPORPHYRINOGEN DECARBOXYLASE"/>
    <property type="match status" value="1"/>
</dbReference>
<dbReference type="Pfam" id="PF01208">
    <property type="entry name" value="URO-D"/>
    <property type="match status" value="1"/>
</dbReference>
<evidence type="ECO:0000256" key="2">
    <source>
        <dbReference type="ARBA" id="ARBA00004804"/>
    </source>
</evidence>